<evidence type="ECO:0000313" key="2">
    <source>
        <dbReference type="Proteomes" id="UP000241538"/>
    </source>
</evidence>
<evidence type="ECO:0000313" key="1">
    <source>
        <dbReference type="EMBL" id="AVV36986.1"/>
    </source>
</evidence>
<gene>
    <name evidence="1" type="ORF">C9381_07185</name>
</gene>
<sequence length="134" mass="15571">MCNCRQLPPWVAEIESIERGFAFSGALIHKHYFETPESDYLEPQLDYSHSRYRCLECGQEWYIECSPEQTPFPEFAFKVNELMRLPSENEVQAAKQYLCILAHGGFSSEKCRMAGCKNHKVLGRELCHLHIPFP</sequence>
<accession>A0AAN1NPY3</accession>
<proteinExistence type="predicted"/>
<protein>
    <submittedName>
        <fullName evidence="1">Uncharacterized protein</fullName>
    </submittedName>
</protein>
<name>A0AAN1NPY3_9GAMM</name>
<dbReference type="Proteomes" id="UP000241538">
    <property type="component" value="Chromosome"/>
</dbReference>
<dbReference type="EMBL" id="CP028349">
    <property type="protein sequence ID" value="AVV36986.1"/>
    <property type="molecule type" value="Genomic_DNA"/>
</dbReference>
<reference evidence="1 2" key="1">
    <citation type="journal article" date="2018" name="Int J Genomics">
        <title>Comparative Genomics Analysis of Plasmid pPV989-94 from a Clinical Isolate of Pantoea vagans PV989.</title>
        <authorList>
            <person name="Xu L."/>
            <person name="Yin M."/>
            <person name="Zhu T."/>
            <person name="Lu J."/>
            <person name="Bao Q."/>
        </authorList>
    </citation>
    <scope>NUCLEOTIDE SEQUENCE [LARGE SCALE GENOMIC DNA]</scope>
    <source>
        <strain evidence="1 2">PV989</strain>
    </source>
</reference>
<dbReference type="AlphaFoldDB" id="A0AAN1NPY3"/>
<organism evidence="1 2">
    <name type="scientific">Pantoea vagans</name>
    <dbReference type="NCBI Taxonomy" id="470934"/>
    <lineage>
        <taxon>Bacteria</taxon>
        <taxon>Pseudomonadati</taxon>
        <taxon>Pseudomonadota</taxon>
        <taxon>Gammaproteobacteria</taxon>
        <taxon>Enterobacterales</taxon>
        <taxon>Erwiniaceae</taxon>
        <taxon>Pantoea</taxon>
    </lineage>
</organism>